<dbReference type="CDD" id="cd06530">
    <property type="entry name" value="S26_SPase_I"/>
    <property type="match status" value="1"/>
</dbReference>
<dbReference type="GO" id="GO:0006465">
    <property type="term" value="P:signal peptide processing"/>
    <property type="evidence" value="ECO:0007669"/>
    <property type="project" value="UniProtKB-UniRule"/>
</dbReference>
<proteinExistence type="predicted"/>
<accession>A0A154V348</accession>
<dbReference type="GO" id="GO:0009003">
    <property type="term" value="F:signal peptidase activity"/>
    <property type="evidence" value="ECO:0007669"/>
    <property type="project" value="UniProtKB-EC"/>
</dbReference>
<gene>
    <name evidence="4" type="ORF">AWH51_07065</name>
</gene>
<name>A0A154V348_9MICO</name>
<evidence type="ECO:0000313" key="5">
    <source>
        <dbReference type="Proteomes" id="UP000076218"/>
    </source>
</evidence>
<dbReference type="GO" id="GO:0016020">
    <property type="term" value="C:membrane"/>
    <property type="evidence" value="ECO:0007669"/>
    <property type="project" value="UniProtKB-UniRule"/>
</dbReference>
<dbReference type="InterPro" id="IPR019533">
    <property type="entry name" value="Peptidase_S26"/>
</dbReference>
<sequence>MTAEGAVTATRRGDRDALAAARRDAVAAARARARPRRTVGVVVRDVVITLLGLAGVVVIAWTVLSRMLGLSLVVLLTGSMAPTLPTGSVAIMADAVPAADLEVGDVIKVQRPGYDLPVTHRIISIGAVTGEVEQPSAGVDPQDPAARQVVLQGDANETADPAPYVIASADRVVFGVPYLGYANRILHTPLVLIGLAGALLLLLVGTSLPSGRSRGRRVAGADAGPDADPDEDRHVATAAAMSAPARARRSALTRAAARASDAAPAVGARAGVTRAVVATGPDAQAGA</sequence>
<dbReference type="OrthoDB" id="3790724at2"/>
<keyword evidence="3" id="KW-1133">Transmembrane helix</keyword>
<feature type="non-terminal residue" evidence="4">
    <location>
        <position position="287"/>
    </location>
</feature>
<feature type="compositionally biased region" description="Low complexity" evidence="2">
    <location>
        <begin position="210"/>
        <end position="224"/>
    </location>
</feature>
<evidence type="ECO:0000256" key="1">
    <source>
        <dbReference type="NCBIfam" id="TIGR02228"/>
    </source>
</evidence>
<dbReference type="InterPro" id="IPR001733">
    <property type="entry name" value="Peptidase_S26B"/>
</dbReference>
<dbReference type="RefSeq" id="WP_063071024.1">
    <property type="nucleotide sequence ID" value="NZ_LQXA01000019.1"/>
</dbReference>
<dbReference type="Proteomes" id="UP000076218">
    <property type="component" value="Unassembled WGS sequence"/>
</dbReference>
<dbReference type="GO" id="GO:0004252">
    <property type="term" value="F:serine-type endopeptidase activity"/>
    <property type="evidence" value="ECO:0007669"/>
    <property type="project" value="UniProtKB-UniRule"/>
</dbReference>
<feature type="region of interest" description="Disordered" evidence="2">
    <location>
        <begin position="210"/>
        <end position="232"/>
    </location>
</feature>
<keyword evidence="3" id="KW-0812">Transmembrane</keyword>
<dbReference type="NCBIfam" id="TIGR02228">
    <property type="entry name" value="sigpep_I_arch"/>
    <property type="match status" value="1"/>
</dbReference>
<reference evidence="4 5" key="1">
    <citation type="submission" date="2016-01" db="EMBL/GenBank/DDBJ databases">
        <title>Draft genome sequence of Clavibacter michiganensis subsp. tessellarius DOAB 609.</title>
        <authorList>
            <person name="Tambong J.T."/>
        </authorList>
    </citation>
    <scope>NUCLEOTIDE SEQUENCE [LARGE SCALE GENOMIC DNA]</scope>
    <source>
        <strain evidence="4 5">DOAB 609</strain>
    </source>
</reference>
<evidence type="ECO:0000313" key="4">
    <source>
        <dbReference type="EMBL" id="KZC95792.1"/>
    </source>
</evidence>
<feature type="transmembrane region" description="Helical" evidence="3">
    <location>
        <begin position="42"/>
        <end position="64"/>
    </location>
</feature>
<dbReference type="EC" id="3.4.21.89" evidence="1"/>
<feature type="transmembrane region" description="Helical" evidence="3">
    <location>
        <begin position="185"/>
        <end position="208"/>
    </location>
</feature>
<organism evidence="4 5">
    <name type="scientific">Clavibacter tessellarius</name>
    <dbReference type="NCBI Taxonomy" id="31965"/>
    <lineage>
        <taxon>Bacteria</taxon>
        <taxon>Bacillati</taxon>
        <taxon>Actinomycetota</taxon>
        <taxon>Actinomycetes</taxon>
        <taxon>Micrococcales</taxon>
        <taxon>Microbacteriaceae</taxon>
        <taxon>Clavibacter</taxon>
    </lineage>
</organism>
<comment type="caution">
    <text evidence="4">The sequence shown here is derived from an EMBL/GenBank/DDBJ whole genome shotgun (WGS) entry which is preliminary data.</text>
</comment>
<dbReference type="AlphaFoldDB" id="A0A154V348"/>
<protein>
    <recommendedName>
        <fullName evidence="1">Signal peptidase I</fullName>
        <ecNumber evidence="1">3.4.21.89</ecNumber>
    </recommendedName>
</protein>
<dbReference type="STRING" id="31965.AWH51_07065"/>
<evidence type="ECO:0000256" key="2">
    <source>
        <dbReference type="SAM" id="MobiDB-lite"/>
    </source>
</evidence>
<dbReference type="EMBL" id="LQXA01000019">
    <property type="protein sequence ID" value="KZC95792.1"/>
    <property type="molecule type" value="Genomic_DNA"/>
</dbReference>
<keyword evidence="3" id="KW-0472">Membrane</keyword>
<evidence type="ECO:0000256" key="3">
    <source>
        <dbReference type="SAM" id="Phobius"/>
    </source>
</evidence>